<sequence>MKRSKRGRIPTSEDAEVTAKKSNLTETLQDDIEWAPEEEEAATETPKSETRIRIVKSNAPVAPSGYRYPRLIPPWTNRVRANRYVNIDSEEYYIARTDAEIADPNTYAVNDITAEVPITEEAAANVTNETAIVVKSDLDEEEQEIVVDDVNEEQKQDIKPRQSGRIRKAARANPAEGYENDPRTSSGGQVISQTQPIYTYEVVGEGLPDTVVVDDDGQPTGHIDEDVQFDIYQHPYQEEVNSLFVLGSEISKHPWQSNDEVNHFFLANPTLNAPIDIRELATMSKTATPDLNYQLIAGLAGLVNSMKREISILKVEMNSLRDVVSSKQDLGNTKSRFSTMNNVQHQWRIQAQPPLREVDLVQTARIVDISRGTKKPLSNKEGITRFVKTILELLIPEEQAQFYTVRERTHRRNGLKDIGDHAKEQIVGCVLDLLGLYDIESLDAQGRGDRVHFTNLINQAMRMSL</sequence>
<name>A0AC35FU91_9BILA</name>
<dbReference type="Proteomes" id="UP000887580">
    <property type="component" value="Unplaced"/>
</dbReference>
<reference evidence="2" key="1">
    <citation type="submission" date="2022-11" db="UniProtKB">
        <authorList>
            <consortium name="WormBaseParasite"/>
        </authorList>
    </citation>
    <scope>IDENTIFICATION</scope>
</reference>
<proteinExistence type="predicted"/>
<evidence type="ECO:0000313" key="1">
    <source>
        <dbReference type="Proteomes" id="UP000887580"/>
    </source>
</evidence>
<organism evidence="1 2">
    <name type="scientific">Panagrolaimus sp. PS1159</name>
    <dbReference type="NCBI Taxonomy" id="55785"/>
    <lineage>
        <taxon>Eukaryota</taxon>
        <taxon>Metazoa</taxon>
        <taxon>Ecdysozoa</taxon>
        <taxon>Nematoda</taxon>
        <taxon>Chromadorea</taxon>
        <taxon>Rhabditida</taxon>
        <taxon>Tylenchina</taxon>
        <taxon>Panagrolaimomorpha</taxon>
        <taxon>Panagrolaimoidea</taxon>
        <taxon>Panagrolaimidae</taxon>
        <taxon>Panagrolaimus</taxon>
    </lineage>
</organism>
<protein>
    <submittedName>
        <fullName evidence="2">Phosphoprotein</fullName>
    </submittedName>
</protein>
<dbReference type="WBParaSite" id="PS1159_v2.g20927.t1">
    <property type="protein sequence ID" value="PS1159_v2.g20927.t1"/>
    <property type="gene ID" value="PS1159_v2.g20927"/>
</dbReference>
<evidence type="ECO:0000313" key="2">
    <source>
        <dbReference type="WBParaSite" id="PS1159_v2.g20927.t1"/>
    </source>
</evidence>
<accession>A0AC35FU91</accession>